<organism evidence="1 2">
    <name type="scientific">Psilocybe cubensis</name>
    <name type="common">Psychedelic mushroom</name>
    <name type="synonym">Stropharia cubensis</name>
    <dbReference type="NCBI Taxonomy" id="181762"/>
    <lineage>
        <taxon>Eukaryota</taxon>
        <taxon>Fungi</taxon>
        <taxon>Dikarya</taxon>
        <taxon>Basidiomycota</taxon>
        <taxon>Agaricomycotina</taxon>
        <taxon>Agaricomycetes</taxon>
        <taxon>Agaricomycetidae</taxon>
        <taxon>Agaricales</taxon>
        <taxon>Agaricineae</taxon>
        <taxon>Strophariaceae</taxon>
        <taxon>Psilocybe</taxon>
    </lineage>
</organism>
<sequence length="256" mass="28189">MADGDQSYPSTSFTGVAPEDVQRDQYIDIVHGGIWFADADPSAQVANTLTRAEMEDEERKRQLIPTRSSVEQLVSYSHRGSHSGTQANFNDRFHFNIGEKESTYTIGSMQITSNSEGSSGGNPVEPFAQLGHRDGGTTNHHSTAQNSDRQVASASKNSRKRRLSTEDKDGSTSAPAEKRPRKRSPRDPLRDQKVGKGRVARALTAAPTRRPHRKPATPRCMAGPVSEGHVVVHDRERHSKKGTEFTFQVMSAAQRP</sequence>
<accession>A0ACB8GLG9</accession>
<protein>
    <submittedName>
        <fullName evidence="1">Uncharacterized protein</fullName>
    </submittedName>
</protein>
<gene>
    <name evidence="1" type="ORF">JR316_0012014</name>
</gene>
<proteinExistence type="predicted"/>
<reference evidence="1" key="1">
    <citation type="submission" date="2021-10" db="EMBL/GenBank/DDBJ databases">
        <title>Psilocybe cubensis genome.</title>
        <authorList>
            <person name="Mckernan K.J."/>
            <person name="Crawford S."/>
            <person name="Trippe A."/>
            <person name="Kane L.T."/>
            <person name="Mclaughlin S."/>
        </authorList>
    </citation>
    <scope>NUCLEOTIDE SEQUENCE</scope>
    <source>
        <strain evidence="1">MGC-MH-2018</strain>
    </source>
</reference>
<keyword evidence="2" id="KW-1185">Reference proteome</keyword>
<name>A0ACB8GLG9_PSICU</name>
<comment type="caution">
    <text evidence="1">The sequence shown here is derived from an EMBL/GenBank/DDBJ whole genome shotgun (WGS) entry which is preliminary data.</text>
</comment>
<dbReference type="EMBL" id="JAFIQS020000011">
    <property type="protein sequence ID" value="KAH9476439.1"/>
    <property type="molecule type" value="Genomic_DNA"/>
</dbReference>
<evidence type="ECO:0000313" key="1">
    <source>
        <dbReference type="EMBL" id="KAH9476439.1"/>
    </source>
</evidence>
<dbReference type="Proteomes" id="UP000664032">
    <property type="component" value="Unassembled WGS sequence"/>
</dbReference>
<evidence type="ECO:0000313" key="2">
    <source>
        <dbReference type="Proteomes" id="UP000664032"/>
    </source>
</evidence>